<dbReference type="AlphaFoldDB" id="G7LD90"/>
<keyword evidence="3" id="KW-1185">Reference proteome</keyword>
<dbReference type="EnsemblPlants" id="AET05539">
    <property type="protein sequence ID" value="AET05539"/>
    <property type="gene ID" value="MTR_8g106710"/>
</dbReference>
<organism evidence="1 3">
    <name type="scientific">Medicago truncatula</name>
    <name type="common">Barrel medic</name>
    <name type="synonym">Medicago tribuloides</name>
    <dbReference type="NCBI Taxonomy" id="3880"/>
    <lineage>
        <taxon>Eukaryota</taxon>
        <taxon>Viridiplantae</taxon>
        <taxon>Streptophyta</taxon>
        <taxon>Embryophyta</taxon>
        <taxon>Tracheophyta</taxon>
        <taxon>Spermatophyta</taxon>
        <taxon>Magnoliopsida</taxon>
        <taxon>eudicotyledons</taxon>
        <taxon>Gunneridae</taxon>
        <taxon>Pentapetalae</taxon>
        <taxon>rosids</taxon>
        <taxon>fabids</taxon>
        <taxon>Fabales</taxon>
        <taxon>Fabaceae</taxon>
        <taxon>Papilionoideae</taxon>
        <taxon>50 kb inversion clade</taxon>
        <taxon>NPAAA clade</taxon>
        <taxon>Hologalegina</taxon>
        <taxon>IRL clade</taxon>
        <taxon>Trifolieae</taxon>
        <taxon>Medicago</taxon>
    </lineage>
</organism>
<dbReference type="HOGENOM" id="CLU_2112562_0_0_1"/>
<dbReference type="Proteomes" id="UP000002051">
    <property type="component" value="Chromosome 8"/>
</dbReference>
<evidence type="ECO:0000313" key="3">
    <source>
        <dbReference type="Proteomes" id="UP000002051"/>
    </source>
</evidence>
<reference evidence="1 3" key="1">
    <citation type="journal article" date="2011" name="Nature">
        <title>The Medicago genome provides insight into the evolution of rhizobial symbioses.</title>
        <authorList>
            <person name="Young N.D."/>
            <person name="Debelle F."/>
            <person name="Oldroyd G.E."/>
            <person name="Geurts R."/>
            <person name="Cannon S.B."/>
            <person name="Udvardi M.K."/>
            <person name="Benedito V.A."/>
            <person name="Mayer K.F."/>
            <person name="Gouzy J."/>
            <person name="Schoof H."/>
            <person name="Van de Peer Y."/>
            <person name="Proost S."/>
            <person name="Cook D.R."/>
            <person name="Meyers B.C."/>
            <person name="Spannagl M."/>
            <person name="Cheung F."/>
            <person name="De Mita S."/>
            <person name="Krishnakumar V."/>
            <person name="Gundlach H."/>
            <person name="Zhou S."/>
            <person name="Mudge J."/>
            <person name="Bharti A.K."/>
            <person name="Murray J.D."/>
            <person name="Naoumkina M.A."/>
            <person name="Rosen B."/>
            <person name="Silverstein K.A."/>
            <person name="Tang H."/>
            <person name="Rombauts S."/>
            <person name="Zhao P.X."/>
            <person name="Zhou P."/>
            <person name="Barbe V."/>
            <person name="Bardou P."/>
            <person name="Bechner M."/>
            <person name="Bellec A."/>
            <person name="Berger A."/>
            <person name="Berges H."/>
            <person name="Bidwell S."/>
            <person name="Bisseling T."/>
            <person name="Choisne N."/>
            <person name="Couloux A."/>
            <person name="Denny R."/>
            <person name="Deshpande S."/>
            <person name="Dai X."/>
            <person name="Doyle J.J."/>
            <person name="Dudez A.M."/>
            <person name="Farmer A.D."/>
            <person name="Fouteau S."/>
            <person name="Franken C."/>
            <person name="Gibelin C."/>
            <person name="Gish J."/>
            <person name="Goldstein S."/>
            <person name="Gonzalez A.J."/>
            <person name="Green P.J."/>
            <person name="Hallab A."/>
            <person name="Hartog M."/>
            <person name="Hua A."/>
            <person name="Humphray S.J."/>
            <person name="Jeong D.H."/>
            <person name="Jing Y."/>
            <person name="Jocker A."/>
            <person name="Kenton S.M."/>
            <person name="Kim D.J."/>
            <person name="Klee K."/>
            <person name="Lai H."/>
            <person name="Lang C."/>
            <person name="Lin S."/>
            <person name="Macmil S.L."/>
            <person name="Magdelenat G."/>
            <person name="Matthews L."/>
            <person name="McCorrison J."/>
            <person name="Monaghan E.L."/>
            <person name="Mun J.H."/>
            <person name="Najar F.Z."/>
            <person name="Nicholson C."/>
            <person name="Noirot C."/>
            <person name="O'Bleness M."/>
            <person name="Paule C.R."/>
            <person name="Poulain J."/>
            <person name="Prion F."/>
            <person name="Qin B."/>
            <person name="Qu C."/>
            <person name="Retzel E.F."/>
            <person name="Riddle C."/>
            <person name="Sallet E."/>
            <person name="Samain S."/>
            <person name="Samson N."/>
            <person name="Sanders I."/>
            <person name="Saurat O."/>
            <person name="Scarpelli C."/>
            <person name="Schiex T."/>
            <person name="Segurens B."/>
            <person name="Severin A.J."/>
            <person name="Sherrier D.J."/>
            <person name="Shi R."/>
            <person name="Sims S."/>
            <person name="Singer S.R."/>
            <person name="Sinharoy S."/>
            <person name="Sterck L."/>
            <person name="Viollet A."/>
            <person name="Wang B.B."/>
            <person name="Wang K."/>
            <person name="Wang M."/>
            <person name="Wang X."/>
            <person name="Warfsmann J."/>
            <person name="Weissenbach J."/>
            <person name="White D.D."/>
            <person name="White J.D."/>
            <person name="Wiley G.B."/>
            <person name="Wincker P."/>
            <person name="Xing Y."/>
            <person name="Yang L."/>
            <person name="Yao Z."/>
            <person name="Ying F."/>
            <person name="Zhai J."/>
            <person name="Zhou L."/>
            <person name="Zuber A."/>
            <person name="Denarie J."/>
            <person name="Dixon R.A."/>
            <person name="May G.D."/>
            <person name="Schwartz D.C."/>
            <person name="Rogers J."/>
            <person name="Quetier F."/>
            <person name="Town C.D."/>
            <person name="Roe B.A."/>
        </authorList>
    </citation>
    <scope>NUCLEOTIDE SEQUENCE [LARGE SCALE GENOMIC DNA]</scope>
    <source>
        <strain evidence="1">A17</strain>
        <strain evidence="2 3">cv. Jemalong A17</strain>
    </source>
</reference>
<gene>
    <name evidence="1" type="ordered locus">MTR_8g106710</name>
</gene>
<sequence>MYKNLGSFLLNEILALAVESKSVIVDRILAGQYSLEYCLLRFIRASFNSSLIKLEKLQTTIYRRKTNIIGVDDMNMFKGVLLFLTGQVDDRTIQKYEKEAEDKNRVSCRVFVGDY</sequence>
<evidence type="ECO:0000313" key="2">
    <source>
        <dbReference type="EnsemblPlants" id="AET05539"/>
    </source>
</evidence>
<evidence type="ECO:0000313" key="1">
    <source>
        <dbReference type="EMBL" id="AET05539.1"/>
    </source>
</evidence>
<dbReference type="EMBL" id="CM001224">
    <property type="protein sequence ID" value="AET05539.1"/>
    <property type="molecule type" value="Genomic_DNA"/>
</dbReference>
<proteinExistence type="predicted"/>
<reference evidence="1 3" key="2">
    <citation type="journal article" date="2014" name="BMC Genomics">
        <title>An improved genome release (version Mt4.0) for the model legume Medicago truncatula.</title>
        <authorList>
            <person name="Tang H."/>
            <person name="Krishnakumar V."/>
            <person name="Bidwell S."/>
            <person name="Rosen B."/>
            <person name="Chan A."/>
            <person name="Zhou S."/>
            <person name="Gentzbittel L."/>
            <person name="Childs K.L."/>
            <person name="Yandell M."/>
            <person name="Gundlach H."/>
            <person name="Mayer K.F."/>
            <person name="Schwartz D.C."/>
            <person name="Town C.D."/>
        </authorList>
    </citation>
    <scope>GENOME REANNOTATION</scope>
    <source>
        <strain evidence="2 3">cv. Jemalong A17</strain>
    </source>
</reference>
<dbReference type="PaxDb" id="3880-AET05539"/>
<accession>G7LD90</accession>
<protein>
    <submittedName>
        <fullName evidence="1 2">Uncharacterized protein</fullName>
    </submittedName>
</protein>
<name>G7LD90_MEDTR</name>
<dbReference type="STRING" id="3880.G7LD90"/>
<reference evidence="2" key="3">
    <citation type="submission" date="2015-04" db="UniProtKB">
        <authorList>
            <consortium name="EnsemblPlants"/>
        </authorList>
    </citation>
    <scope>IDENTIFICATION</scope>
    <source>
        <strain evidence="2">cv. Jemalong A17</strain>
    </source>
</reference>